<feature type="coiled-coil region" evidence="3">
    <location>
        <begin position="183"/>
        <end position="268"/>
    </location>
</feature>
<dbReference type="GO" id="GO:0030313">
    <property type="term" value="C:cell envelope"/>
    <property type="evidence" value="ECO:0007669"/>
    <property type="project" value="UniProtKB-SubCell"/>
</dbReference>
<comment type="subcellular location">
    <subcellularLocation>
        <location evidence="1">Cell envelope</location>
    </subcellularLocation>
</comment>
<keyword evidence="4" id="KW-0732">Signal</keyword>
<feature type="signal peptide" evidence="4">
    <location>
        <begin position="1"/>
        <end position="19"/>
    </location>
</feature>
<dbReference type="eggNOG" id="COG0845">
    <property type="taxonomic scope" value="Bacteria"/>
</dbReference>
<keyword evidence="7" id="KW-1185">Reference proteome</keyword>
<dbReference type="PROSITE" id="PS51257">
    <property type="entry name" value="PROKAR_LIPOPROTEIN"/>
    <property type="match status" value="1"/>
</dbReference>
<feature type="domain" description="CusB-like beta-barrel" evidence="5">
    <location>
        <begin position="309"/>
        <end position="385"/>
    </location>
</feature>
<dbReference type="PANTHER" id="PTHR32347">
    <property type="entry name" value="EFFLUX SYSTEM COMPONENT YKNX-RELATED"/>
    <property type="match status" value="1"/>
</dbReference>
<evidence type="ECO:0000313" key="6">
    <source>
        <dbReference type="EMBL" id="ADL50356.1"/>
    </source>
</evidence>
<evidence type="ECO:0000256" key="3">
    <source>
        <dbReference type="SAM" id="Coils"/>
    </source>
</evidence>
<evidence type="ECO:0000256" key="4">
    <source>
        <dbReference type="SAM" id="SignalP"/>
    </source>
</evidence>
<dbReference type="Proteomes" id="UP000002730">
    <property type="component" value="Chromosome"/>
</dbReference>
<evidence type="ECO:0000313" key="7">
    <source>
        <dbReference type="Proteomes" id="UP000002730"/>
    </source>
</evidence>
<dbReference type="Pfam" id="PF25954">
    <property type="entry name" value="Beta-barrel_RND_2"/>
    <property type="match status" value="1"/>
</dbReference>
<evidence type="ECO:0000256" key="1">
    <source>
        <dbReference type="ARBA" id="ARBA00004196"/>
    </source>
</evidence>
<dbReference type="Gene3D" id="2.40.30.170">
    <property type="match status" value="1"/>
</dbReference>
<dbReference type="KEGG" id="ccb:Clocel_0585"/>
<dbReference type="STRING" id="573061.Clocel_0585"/>
<gene>
    <name evidence="6" type="ordered locus">Clocel_0585</name>
</gene>
<feature type="chain" id="PRO_5039448019" description="CusB-like beta-barrel domain-containing protein" evidence="4">
    <location>
        <begin position="20"/>
        <end position="388"/>
    </location>
</feature>
<organism evidence="6 7">
    <name type="scientific">Clostridium cellulovorans (strain ATCC 35296 / DSM 3052 / OCM 3 / 743B)</name>
    <dbReference type="NCBI Taxonomy" id="573061"/>
    <lineage>
        <taxon>Bacteria</taxon>
        <taxon>Bacillati</taxon>
        <taxon>Bacillota</taxon>
        <taxon>Clostridia</taxon>
        <taxon>Eubacteriales</taxon>
        <taxon>Clostridiaceae</taxon>
        <taxon>Clostridium</taxon>
    </lineage>
</organism>
<dbReference type="HOGENOM" id="CLU_058181_0_0_9"/>
<dbReference type="InterPro" id="IPR058792">
    <property type="entry name" value="Beta-barrel_RND_2"/>
</dbReference>
<dbReference type="OrthoDB" id="1792698at2"/>
<dbReference type="SUPFAM" id="SSF111369">
    <property type="entry name" value="HlyD-like secretion proteins"/>
    <property type="match status" value="1"/>
</dbReference>
<sequence length="388" mass="42631">MKKLFIMFLIAAAMTTLTACSESQQSVTVTASNSTEEASSTGNVQAYGVIKSGTVKNINVNFPTAVEEIYVKAGQKVTKGEKLVRINISEYEGLIKNKEHEARVAQLEVQSAQNGENIDLQNETIRKLNEDLVTKQGYLNNNSSPEMIKLQKDLTYCQNAYNKAKSALDANEAAAKQNKLSSATELEESRSKEQEAFKALEDVKFDIDTLNAKLKEEIGQIQSDISKAQIQQNTITAGNVPEVQTEKLNQLNEEIALMRKNLEEAFLKDGIISCDVDSAVVGDVISNVGEAVEKNVKLLSLIDTKQLIVEADISEEFYKDVKQGATVKIIPIADKSKEYTGKVTYIASNVTKENTESIIKAQITIENADEFLLPGLNVNLQINAQGVK</sequence>
<name>D9SR68_CLOC7</name>
<dbReference type="EMBL" id="CP002160">
    <property type="protein sequence ID" value="ADL50356.1"/>
    <property type="molecule type" value="Genomic_DNA"/>
</dbReference>
<dbReference type="InterPro" id="IPR050465">
    <property type="entry name" value="UPF0194_transport"/>
</dbReference>
<evidence type="ECO:0000256" key="2">
    <source>
        <dbReference type="ARBA" id="ARBA00023054"/>
    </source>
</evidence>
<dbReference type="RefSeq" id="WP_010074865.1">
    <property type="nucleotide sequence ID" value="NC_014393.1"/>
</dbReference>
<feature type="coiled-coil region" evidence="3">
    <location>
        <begin position="88"/>
        <end position="115"/>
    </location>
</feature>
<reference evidence="6 7" key="1">
    <citation type="submission" date="2010-08" db="EMBL/GenBank/DDBJ databases">
        <title>Complete sequence of Clostridium cellulovorans 743B.</title>
        <authorList>
            <consortium name="US DOE Joint Genome Institute"/>
            <person name="Lucas S."/>
            <person name="Copeland A."/>
            <person name="Lapidus A."/>
            <person name="Cheng J.-F."/>
            <person name="Bruce D."/>
            <person name="Goodwin L."/>
            <person name="Pitluck S."/>
            <person name="Chertkov O."/>
            <person name="Detter J.C."/>
            <person name="Han C."/>
            <person name="Tapia R."/>
            <person name="Land M."/>
            <person name="Hauser L."/>
            <person name="Chang Y.-J."/>
            <person name="Jeffries C."/>
            <person name="Kyrpides N."/>
            <person name="Ivanova N."/>
            <person name="Mikhailova N."/>
            <person name="Hemme C.L."/>
            <person name="Woyke T."/>
        </authorList>
    </citation>
    <scope>NUCLEOTIDE SEQUENCE [LARGE SCALE GENOMIC DNA]</scope>
    <source>
        <strain evidence="7">ATCC 35296 / DSM 3052 / OCM 3 / 743B</strain>
    </source>
</reference>
<protein>
    <recommendedName>
        <fullName evidence="5">CusB-like beta-barrel domain-containing protein</fullName>
    </recommendedName>
</protein>
<dbReference type="PANTHER" id="PTHR32347:SF14">
    <property type="entry name" value="EFFLUX SYSTEM COMPONENT YKNX-RELATED"/>
    <property type="match status" value="1"/>
</dbReference>
<keyword evidence="2 3" id="KW-0175">Coiled coil</keyword>
<accession>D9SR68</accession>
<dbReference type="Gene3D" id="2.40.50.100">
    <property type="match status" value="1"/>
</dbReference>
<evidence type="ECO:0000259" key="5">
    <source>
        <dbReference type="Pfam" id="PF25954"/>
    </source>
</evidence>
<dbReference type="AlphaFoldDB" id="D9SR68"/>
<proteinExistence type="predicted"/>